<dbReference type="SUPFAM" id="SSF53807">
    <property type="entry name" value="Helical backbone' metal receptor"/>
    <property type="match status" value="1"/>
</dbReference>
<comment type="caution">
    <text evidence="4">The sequence shown here is derived from an EMBL/GenBank/DDBJ whole genome shotgun (WGS) entry which is preliminary data.</text>
</comment>
<dbReference type="PROSITE" id="PS50983">
    <property type="entry name" value="FE_B12_PBP"/>
    <property type="match status" value="1"/>
</dbReference>
<protein>
    <submittedName>
        <fullName evidence="4">ABC transporter substrate-binding protein</fullName>
    </submittedName>
</protein>
<comment type="similarity">
    <text evidence="1">Belongs to the bacterial solute-binding protein 8 family.</text>
</comment>
<sequence length="395" mass="43863">MFNKKMKQRICAVLLTAVMAFTTAGIPVMAEEIASDTAADEEFKDEAPQIPGLTYESEMELKYAQCFHVFYYNDGYALIDIKDDGQFLVVPEGKEAPADMDKSITVIQKPVSRIYLAATSAMALFNAIDGLDSIRLSGTQASGWYVDDAAQAMEDGKILFAGKYDEPDYELLINEDCDLAIESTMILHSPKVAEMIKELGIPVMIDHSSYETHPLGRTEWVKLYSVLLGKEKEAAAFFDDQAKVIEDLSGFTNTEKTVAYFYINTDGSAVVHTSDDYIPKMIEIAGGRYIFPDLKNTEGTGSSVRLTMEEFYNQAVNADYLIYNASIDSPITSIDDLLAKSDLFADFKAVKDGNVWCTGKQLYQATDIVGELIKDVHLMLTDGDEKDMTFLTRVS</sequence>
<dbReference type="EMBL" id="JAOQJL010000003">
    <property type="protein sequence ID" value="MCU6764172.1"/>
    <property type="molecule type" value="Genomic_DNA"/>
</dbReference>
<dbReference type="Pfam" id="PF01497">
    <property type="entry name" value="Peripla_BP_2"/>
    <property type="match status" value="1"/>
</dbReference>
<evidence type="ECO:0000313" key="4">
    <source>
        <dbReference type="EMBL" id="MCU6764172.1"/>
    </source>
</evidence>
<dbReference type="Gene3D" id="3.40.50.1980">
    <property type="entry name" value="Nitrogenase molybdenum iron protein domain"/>
    <property type="match status" value="2"/>
</dbReference>
<keyword evidence="2" id="KW-0732">Signal</keyword>
<dbReference type="InterPro" id="IPR050902">
    <property type="entry name" value="ABC_Transporter_SBP"/>
</dbReference>
<keyword evidence="5" id="KW-1185">Reference proteome</keyword>
<dbReference type="RefSeq" id="WP_262582604.1">
    <property type="nucleotide sequence ID" value="NZ_JAOQJL010000003.1"/>
</dbReference>
<dbReference type="PANTHER" id="PTHR30535:SF34">
    <property type="entry name" value="MOLYBDATE-BINDING PROTEIN MOLA"/>
    <property type="match status" value="1"/>
</dbReference>
<name>A0ABT2TQ17_9FIRM</name>
<evidence type="ECO:0000313" key="5">
    <source>
        <dbReference type="Proteomes" id="UP001652409"/>
    </source>
</evidence>
<gene>
    <name evidence="4" type="ORF">OCV61_01955</name>
</gene>
<evidence type="ECO:0000259" key="3">
    <source>
        <dbReference type="PROSITE" id="PS50983"/>
    </source>
</evidence>
<dbReference type="Proteomes" id="UP001652409">
    <property type="component" value="Unassembled WGS sequence"/>
</dbReference>
<evidence type="ECO:0000256" key="2">
    <source>
        <dbReference type="SAM" id="SignalP"/>
    </source>
</evidence>
<evidence type="ECO:0000256" key="1">
    <source>
        <dbReference type="ARBA" id="ARBA00008814"/>
    </source>
</evidence>
<dbReference type="PANTHER" id="PTHR30535">
    <property type="entry name" value="VITAMIN B12-BINDING PROTEIN"/>
    <property type="match status" value="1"/>
</dbReference>
<reference evidence="4 5" key="1">
    <citation type="journal article" date="2021" name="ISME Commun">
        <title>Automated analysis of genomic sequences facilitates high-throughput and comprehensive description of bacteria.</title>
        <authorList>
            <person name="Hitch T.C.A."/>
        </authorList>
    </citation>
    <scope>NUCLEOTIDE SEQUENCE [LARGE SCALE GENOMIC DNA]</scope>
    <source>
        <strain evidence="4 5">Sanger_23</strain>
    </source>
</reference>
<proteinExistence type="inferred from homology"/>
<feature type="chain" id="PRO_5046467847" evidence="2">
    <location>
        <begin position="31"/>
        <end position="395"/>
    </location>
</feature>
<dbReference type="InterPro" id="IPR002491">
    <property type="entry name" value="ABC_transptr_periplasmic_BD"/>
</dbReference>
<feature type="signal peptide" evidence="2">
    <location>
        <begin position="1"/>
        <end position="30"/>
    </location>
</feature>
<organism evidence="4 5">
    <name type="scientific">Blautia ammoniilytica</name>
    <dbReference type="NCBI Taxonomy" id="2981782"/>
    <lineage>
        <taxon>Bacteria</taxon>
        <taxon>Bacillati</taxon>
        <taxon>Bacillota</taxon>
        <taxon>Clostridia</taxon>
        <taxon>Lachnospirales</taxon>
        <taxon>Lachnospiraceae</taxon>
        <taxon>Blautia</taxon>
    </lineage>
</organism>
<feature type="domain" description="Fe/B12 periplasmic-binding" evidence="3">
    <location>
        <begin position="113"/>
        <end position="384"/>
    </location>
</feature>
<accession>A0ABT2TQ17</accession>